<dbReference type="AlphaFoldDB" id="A0A2T2X101"/>
<organism evidence="1 2">
    <name type="scientific">Sulfobacillus benefaciens</name>
    <dbReference type="NCBI Taxonomy" id="453960"/>
    <lineage>
        <taxon>Bacteria</taxon>
        <taxon>Bacillati</taxon>
        <taxon>Bacillota</taxon>
        <taxon>Clostridia</taxon>
        <taxon>Eubacteriales</taxon>
        <taxon>Clostridiales Family XVII. Incertae Sedis</taxon>
        <taxon>Sulfobacillus</taxon>
    </lineage>
</organism>
<sequence>MGHAPFIGTALIFPGNAEEALGPVKKRLNRPALTINPDDCVVRDGQLRTPKGQPLLGFTPPVPYEDDFDRKRPCDCRECGDTQPD</sequence>
<accession>A0A2T2X101</accession>
<proteinExistence type="predicted"/>
<dbReference type="Proteomes" id="UP000242699">
    <property type="component" value="Unassembled WGS sequence"/>
</dbReference>
<gene>
    <name evidence="1" type="ORF">C7B43_10605</name>
</gene>
<dbReference type="EMBL" id="PXYT01000021">
    <property type="protein sequence ID" value="PSR28164.1"/>
    <property type="molecule type" value="Genomic_DNA"/>
</dbReference>
<protein>
    <submittedName>
        <fullName evidence="1">Uncharacterized protein</fullName>
    </submittedName>
</protein>
<evidence type="ECO:0000313" key="2">
    <source>
        <dbReference type="Proteomes" id="UP000242699"/>
    </source>
</evidence>
<comment type="caution">
    <text evidence="1">The sequence shown here is derived from an EMBL/GenBank/DDBJ whole genome shotgun (WGS) entry which is preliminary data.</text>
</comment>
<name>A0A2T2X101_9FIRM</name>
<evidence type="ECO:0000313" key="1">
    <source>
        <dbReference type="EMBL" id="PSR28164.1"/>
    </source>
</evidence>
<reference evidence="1 2" key="1">
    <citation type="journal article" date="2014" name="BMC Genomics">
        <title>Comparison of environmental and isolate Sulfobacillus genomes reveals diverse carbon, sulfur, nitrogen, and hydrogen metabolisms.</title>
        <authorList>
            <person name="Justice N.B."/>
            <person name="Norman A."/>
            <person name="Brown C.T."/>
            <person name="Singh A."/>
            <person name="Thomas B.C."/>
            <person name="Banfield J.F."/>
        </authorList>
    </citation>
    <scope>NUCLEOTIDE SEQUENCE [LARGE SCALE GENOMIC DNA]</scope>
    <source>
        <strain evidence="1">AMDSBA1</strain>
    </source>
</reference>